<proteinExistence type="predicted"/>
<evidence type="ECO:0000256" key="1">
    <source>
        <dbReference type="SAM" id="SignalP"/>
    </source>
</evidence>
<keyword evidence="1" id="KW-0732">Signal</keyword>
<dbReference type="OrthoDB" id="1185854at2"/>
<protein>
    <recommendedName>
        <fullName evidence="4">DUF4468 domain-containing protein</fullName>
    </recommendedName>
</protein>
<dbReference type="AlphaFoldDB" id="A0A1W2G7H6"/>
<feature type="chain" id="PRO_5012438902" description="DUF4468 domain-containing protein" evidence="1">
    <location>
        <begin position="24"/>
        <end position="566"/>
    </location>
</feature>
<gene>
    <name evidence="2" type="ORF">SAMN04488029_0985</name>
</gene>
<keyword evidence="3" id="KW-1185">Reference proteome</keyword>
<dbReference type="Proteomes" id="UP000192472">
    <property type="component" value="Unassembled WGS sequence"/>
</dbReference>
<evidence type="ECO:0000313" key="2">
    <source>
        <dbReference type="EMBL" id="SMD32635.1"/>
    </source>
</evidence>
<evidence type="ECO:0008006" key="4">
    <source>
        <dbReference type="Google" id="ProtNLM"/>
    </source>
</evidence>
<name>A0A1W2G7H6_REIFA</name>
<evidence type="ECO:0000313" key="3">
    <source>
        <dbReference type="Proteomes" id="UP000192472"/>
    </source>
</evidence>
<reference evidence="2 3" key="1">
    <citation type="submission" date="2017-04" db="EMBL/GenBank/DDBJ databases">
        <authorList>
            <person name="Afonso C.L."/>
            <person name="Miller P.J."/>
            <person name="Scott M.A."/>
            <person name="Spackman E."/>
            <person name="Goraichik I."/>
            <person name="Dimitrov K.M."/>
            <person name="Suarez D.L."/>
            <person name="Swayne D.E."/>
        </authorList>
    </citation>
    <scope>NUCLEOTIDE SEQUENCE [LARGE SCALE GENOMIC DNA]</scope>
    <source>
        <strain evidence="2 3">DSM 26133</strain>
    </source>
</reference>
<sequence>MGSAIKKILSISFLLFLTHISFGQQQEFNQLFSQLQAAVGIVETSKYKYEPELLFEHTSVIKYSYTKTSTKGTAKTYAYELNIADIDPYTVRESTERDLIIVNVKIKNSQDLIKTFEDQEVKSYTEELQIVAADIDNARKIRGIIEQSIPLAEKIMLNKLSLKTYDEMLSWLATHVKDATYSDETYAQSLQPDPKFAGKVNLSIVETGRSSKQADYSFNLADINVNTVRFDISGSEFGLEFETKRKHKLIKYAEDGDSKPFIDDIVIKTNNVEEARDLQTVLTLIIPEAEKQVEASFPKFSNKEQALAAVSSGTKVLTYGGVTFEQKFNADCLAEYTITEISESKSEKKQHHFNWIDINDKVIDYDISGSKMYIELITNKKQKLMKVIENGEVDPYDESFKLYCEDAENARRLQYAIKESITRCRRNYRPDVPSDGLKAKIDWLTGAVKDVREGDDTYSQSLTLVEAGDLKKFKFTKIEIDEKGSTEHIYELNFADLNERNIDFDISGRSISVILETNFKEKIIKFYKDGEIQNYEEEFTIHANNVEESRNLISALVDIVTLSKGK</sequence>
<feature type="signal peptide" evidence="1">
    <location>
        <begin position="1"/>
        <end position="23"/>
    </location>
</feature>
<accession>A0A1W2G7H6</accession>
<dbReference type="EMBL" id="FWYF01000001">
    <property type="protein sequence ID" value="SMD32635.1"/>
    <property type="molecule type" value="Genomic_DNA"/>
</dbReference>
<organism evidence="2 3">
    <name type="scientific">Reichenbachiella faecimaris</name>
    <dbReference type="NCBI Taxonomy" id="692418"/>
    <lineage>
        <taxon>Bacteria</taxon>
        <taxon>Pseudomonadati</taxon>
        <taxon>Bacteroidota</taxon>
        <taxon>Cytophagia</taxon>
        <taxon>Cytophagales</taxon>
        <taxon>Reichenbachiellaceae</taxon>
        <taxon>Reichenbachiella</taxon>
    </lineage>
</organism>
<dbReference type="RefSeq" id="WP_084371289.1">
    <property type="nucleotide sequence ID" value="NZ_FWYF01000001.1"/>
</dbReference>